<dbReference type="STRING" id="1563681.BFP71_02625"/>
<comment type="similarity">
    <text evidence="1">Belongs to the 4-hydroxybenzoyl-CoA thioesterase family.</text>
</comment>
<evidence type="ECO:0000313" key="4">
    <source>
        <dbReference type="Proteomes" id="UP000095552"/>
    </source>
</evidence>
<dbReference type="OrthoDB" id="9791529at2"/>
<accession>A0A1E5T5D8</accession>
<keyword evidence="2" id="KW-0378">Hydrolase</keyword>
<sequence length="167" mass="19548">MKDINKRPFSVKTIRFQDCDPYGHLNNAKYLDYMINAREDHLLHEYDINVFAMAKKEQRSWLVGHNEIAYLKPAHVMEEVSIETSLIDFTERYVKAEMAMLDKEGSHVKAVLWTKFYHFDFKQGQGIEHSPKMISLFENIKVDVVQESVEARARFLARNLNAPATVR</sequence>
<dbReference type="RefSeq" id="WP_069833895.1">
    <property type="nucleotide sequence ID" value="NZ_MDGQ01000003.1"/>
</dbReference>
<dbReference type="EMBL" id="MDGQ01000003">
    <property type="protein sequence ID" value="OEK06583.1"/>
    <property type="molecule type" value="Genomic_DNA"/>
</dbReference>
<name>A0A1E5T5D8_9BACT</name>
<dbReference type="GO" id="GO:0047617">
    <property type="term" value="F:fatty acyl-CoA hydrolase activity"/>
    <property type="evidence" value="ECO:0007669"/>
    <property type="project" value="TreeGrafter"/>
</dbReference>
<proteinExistence type="inferred from homology"/>
<dbReference type="Pfam" id="PF13279">
    <property type="entry name" value="4HBT_2"/>
    <property type="match status" value="1"/>
</dbReference>
<dbReference type="InterPro" id="IPR029069">
    <property type="entry name" value="HotDog_dom_sf"/>
</dbReference>
<dbReference type="Proteomes" id="UP000095552">
    <property type="component" value="Unassembled WGS sequence"/>
</dbReference>
<evidence type="ECO:0000313" key="3">
    <source>
        <dbReference type="EMBL" id="OEK06583.1"/>
    </source>
</evidence>
<dbReference type="Gene3D" id="3.10.129.10">
    <property type="entry name" value="Hotdog Thioesterase"/>
    <property type="match status" value="1"/>
</dbReference>
<organism evidence="3 4">
    <name type="scientific">Roseivirga misakiensis</name>
    <dbReference type="NCBI Taxonomy" id="1563681"/>
    <lineage>
        <taxon>Bacteria</taxon>
        <taxon>Pseudomonadati</taxon>
        <taxon>Bacteroidota</taxon>
        <taxon>Cytophagia</taxon>
        <taxon>Cytophagales</taxon>
        <taxon>Roseivirgaceae</taxon>
        <taxon>Roseivirga</taxon>
    </lineage>
</organism>
<dbReference type="InterPro" id="IPR050563">
    <property type="entry name" value="4-hydroxybenzoyl-CoA_TE"/>
</dbReference>
<dbReference type="AlphaFoldDB" id="A0A1E5T5D8"/>
<evidence type="ECO:0000256" key="1">
    <source>
        <dbReference type="ARBA" id="ARBA00005953"/>
    </source>
</evidence>
<comment type="caution">
    <text evidence="3">The sequence shown here is derived from an EMBL/GenBank/DDBJ whole genome shotgun (WGS) entry which is preliminary data.</text>
</comment>
<keyword evidence="4" id="KW-1185">Reference proteome</keyword>
<reference evidence="3 4" key="1">
    <citation type="submission" date="2016-08" db="EMBL/GenBank/DDBJ databases">
        <title>Draft genome of Fabibacter sp. strain SK-8.</title>
        <authorList>
            <person name="Wong S.-K."/>
            <person name="Hamasaki K."/>
            <person name="Yoshizawa S."/>
        </authorList>
    </citation>
    <scope>NUCLEOTIDE SEQUENCE [LARGE SCALE GENOMIC DNA]</scope>
    <source>
        <strain evidence="3 4">SK-8</strain>
    </source>
</reference>
<evidence type="ECO:0000256" key="2">
    <source>
        <dbReference type="ARBA" id="ARBA00022801"/>
    </source>
</evidence>
<evidence type="ECO:0008006" key="5">
    <source>
        <dbReference type="Google" id="ProtNLM"/>
    </source>
</evidence>
<dbReference type="CDD" id="cd00586">
    <property type="entry name" value="4HBT"/>
    <property type="match status" value="1"/>
</dbReference>
<protein>
    <recommendedName>
        <fullName evidence="5">Thioesterase</fullName>
    </recommendedName>
</protein>
<gene>
    <name evidence="3" type="ORF">BFP71_02625</name>
</gene>
<dbReference type="PANTHER" id="PTHR31793">
    <property type="entry name" value="4-HYDROXYBENZOYL-COA THIOESTERASE FAMILY MEMBER"/>
    <property type="match status" value="1"/>
</dbReference>
<dbReference type="PANTHER" id="PTHR31793:SF27">
    <property type="entry name" value="NOVEL THIOESTERASE SUPERFAMILY DOMAIN AND SAPOSIN A-TYPE DOMAIN CONTAINING PROTEIN (0610012H03RIK)"/>
    <property type="match status" value="1"/>
</dbReference>
<dbReference type="SUPFAM" id="SSF54637">
    <property type="entry name" value="Thioesterase/thiol ester dehydrase-isomerase"/>
    <property type="match status" value="1"/>
</dbReference>